<dbReference type="RefSeq" id="WP_192765621.1">
    <property type="nucleotide sequence ID" value="NZ_JADBEB010000001.1"/>
</dbReference>
<dbReference type="GO" id="GO:0016757">
    <property type="term" value="F:glycosyltransferase activity"/>
    <property type="evidence" value="ECO:0007669"/>
    <property type="project" value="UniProtKB-KW"/>
</dbReference>
<evidence type="ECO:0000256" key="6">
    <source>
        <dbReference type="ARBA" id="ARBA00037281"/>
    </source>
</evidence>
<dbReference type="EMBL" id="JADBEB010000001">
    <property type="protein sequence ID" value="MBE1485436.1"/>
    <property type="molecule type" value="Genomic_DNA"/>
</dbReference>
<evidence type="ECO:0000256" key="8">
    <source>
        <dbReference type="ARBA" id="ARBA00038120"/>
    </source>
</evidence>
<dbReference type="Pfam" id="PF00535">
    <property type="entry name" value="Glycos_transf_2"/>
    <property type="match status" value="1"/>
</dbReference>
<dbReference type="AlphaFoldDB" id="A0A927M2F6"/>
<evidence type="ECO:0000256" key="7">
    <source>
        <dbReference type="ARBA" id="ARBA00037904"/>
    </source>
</evidence>
<dbReference type="PANTHER" id="PTHR43646">
    <property type="entry name" value="GLYCOSYLTRANSFERASE"/>
    <property type="match status" value="1"/>
</dbReference>
<evidence type="ECO:0000256" key="2">
    <source>
        <dbReference type="ARBA" id="ARBA00022475"/>
    </source>
</evidence>
<evidence type="ECO:0000313" key="12">
    <source>
        <dbReference type="Proteomes" id="UP000649753"/>
    </source>
</evidence>
<comment type="caution">
    <text evidence="11">The sequence shown here is derived from an EMBL/GenBank/DDBJ whole genome shotgun (WGS) entry which is preliminary data.</text>
</comment>
<dbReference type="SUPFAM" id="SSF53448">
    <property type="entry name" value="Nucleotide-diphospho-sugar transferases"/>
    <property type="match status" value="1"/>
</dbReference>
<evidence type="ECO:0000256" key="4">
    <source>
        <dbReference type="ARBA" id="ARBA00022679"/>
    </source>
</evidence>
<protein>
    <recommendedName>
        <fullName evidence="9">4,4'-diaponeurosporenoate glycosyltransferase</fullName>
    </recommendedName>
</protein>
<accession>A0A927M2F6</accession>
<evidence type="ECO:0000256" key="3">
    <source>
        <dbReference type="ARBA" id="ARBA00022676"/>
    </source>
</evidence>
<keyword evidence="12" id="KW-1185">Reference proteome</keyword>
<dbReference type="GO" id="GO:0005886">
    <property type="term" value="C:plasma membrane"/>
    <property type="evidence" value="ECO:0007669"/>
    <property type="project" value="UniProtKB-SubCell"/>
</dbReference>
<keyword evidence="5" id="KW-0472">Membrane</keyword>
<sequence length="550" mass="61176">MSSRARATAARSQVRLFRNDWSPLRPPDLDDWRPTRSVSLVIPAHNCQRSLDLTLAALRHQTYPAELFEVVVVDDGSDPPLTLPAIRPENCRVVRMADHSAGWGRSAALDLGARNSGGEILHWLDADMVVFPEHVAAQARWQHVSDEAVTLGYKRFTDADWPDPEQVAQCCAAGTVDRLFRFEETEPHEYVERLIDDTDQLRAGDHLNFRAHVGATAALPRSLYEETGGLNPELRLGEDTEFGYRLAQAGAVFVPEPRARSWHLGPSHMMTRGESLRRYNRPFLADLMPQPRYLRPAAHRGWAVPLVVAVVPAGGPYELVRTCVDRLLAGDQTDLRVLLVADWAELSDDRRSVLADPLLDRRLLAATYRSEPRVQLAGQAPETAFPAPYLLQLAPHLGVDADSVRRLVAVADQWQVGLVRLLPPGAVSPEDGMSLWRTSALSRARRVRRPGEQLDEVVAEVAGRRWVSGNDFGVLDLRLLPENQWVAPRPRLVVRPAKRSRRAATLGVETIPVGGIRSLANATRFVAGRYAGLAADRVRQRVRRPPPTAD</sequence>
<proteinExistence type="inferred from homology"/>
<organism evidence="11 12">
    <name type="scientific">Plantactinospora soyae</name>
    <dbReference type="NCBI Taxonomy" id="1544732"/>
    <lineage>
        <taxon>Bacteria</taxon>
        <taxon>Bacillati</taxon>
        <taxon>Actinomycetota</taxon>
        <taxon>Actinomycetes</taxon>
        <taxon>Micromonosporales</taxon>
        <taxon>Micromonosporaceae</taxon>
        <taxon>Plantactinospora</taxon>
    </lineage>
</organism>
<feature type="domain" description="Glycosyltransferase 2-like" evidence="10">
    <location>
        <begin position="39"/>
        <end position="147"/>
    </location>
</feature>
<keyword evidence="3" id="KW-0328">Glycosyltransferase</keyword>
<comment type="pathway">
    <text evidence="7">Carotenoid biosynthesis; staphyloxanthin biosynthesis; staphyloxanthin from farnesyl diphosphate: step 4/5.</text>
</comment>
<evidence type="ECO:0000256" key="1">
    <source>
        <dbReference type="ARBA" id="ARBA00004236"/>
    </source>
</evidence>
<dbReference type="Proteomes" id="UP000649753">
    <property type="component" value="Unassembled WGS sequence"/>
</dbReference>
<evidence type="ECO:0000313" key="11">
    <source>
        <dbReference type="EMBL" id="MBE1485436.1"/>
    </source>
</evidence>
<name>A0A927M2F6_9ACTN</name>
<comment type="similarity">
    <text evidence="8">Belongs to the glycosyltransferase 2 family. CrtQ subfamily.</text>
</comment>
<dbReference type="Gene3D" id="3.90.550.10">
    <property type="entry name" value="Spore Coat Polysaccharide Biosynthesis Protein SpsA, Chain A"/>
    <property type="match status" value="1"/>
</dbReference>
<dbReference type="InterPro" id="IPR001173">
    <property type="entry name" value="Glyco_trans_2-like"/>
</dbReference>
<keyword evidence="2" id="KW-1003">Cell membrane</keyword>
<evidence type="ECO:0000256" key="9">
    <source>
        <dbReference type="ARBA" id="ARBA00040345"/>
    </source>
</evidence>
<reference evidence="11" key="1">
    <citation type="submission" date="2020-10" db="EMBL/GenBank/DDBJ databases">
        <title>Sequencing the genomes of 1000 actinobacteria strains.</title>
        <authorList>
            <person name="Klenk H.-P."/>
        </authorList>
    </citation>
    <scope>NUCLEOTIDE SEQUENCE</scope>
    <source>
        <strain evidence="11">DSM 46832</strain>
    </source>
</reference>
<dbReference type="PANTHER" id="PTHR43646:SF2">
    <property type="entry name" value="GLYCOSYLTRANSFERASE 2-LIKE DOMAIN-CONTAINING PROTEIN"/>
    <property type="match status" value="1"/>
</dbReference>
<gene>
    <name evidence="11" type="ORF">H4W31_001074</name>
</gene>
<evidence type="ECO:0000259" key="10">
    <source>
        <dbReference type="Pfam" id="PF00535"/>
    </source>
</evidence>
<comment type="function">
    <text evidence="6">Catalyzes the glycosylation of 4,4'-diaponeurosporenoate, i.e. the esterification of glucose at the C1'' position with the carboxyl group of 4,4'-diaponeurosporenic acid, to form glycosyl-4,4'-diaponeurosporenoate. This is a step in the biosynthesis of staphyloxanthin, an orange pigment present in most staphylococci strains.</text>
</comment>
<evidence type="ECO:0000256" key="5">
    <source>
        <dbReference type="ARBA" id="ARBA00023136"/>
    </source>
</evidence>
<keyword evidence="4" id="KW-0808">Transferase</keyword>
<comment type="subcellular location">
    <subcellularLocation>
        <location evidence="1">Cell membrane</location>
    </subcellularLocation>
</comment>
<dbReference type="InterPro" id="IPR029044">
    <property type="entry name" value="Nucleotide-diphossugar_trans"/>
</dbReference>